<dbReference type="GO" id="GO:0015024">
    <property type="term" value="F:glucuronate-2-sulfatase activity"/>
    <property type="evidence" value="ECO:0007669"/>
    <property type="project" value="TreeGrafter"/>
</dbReference>
<dbReference type="GO" id="GO:0004065">
    <property type="term" value="F:arylsulfatase activity"/>
    <property type="evidence" value="ECO:0007669"/>
    <property type="project" value="TreeGrafter"/>
</dbReference>
<feature type="chain" id="PRO_5012683520" evidence="2">
    <location>
        <begin position="21"/>
        <end position="590"/>
    </location>
</feature>
<dbReference type="InterPro" id="IPR051849">
    <property type="entry name" value="GAG-degrading_sulfatase"/>
</dbReference>
<dbReference type="InterPro" id="IPR017850">
    <property type="entry name" value="Alkaline_phosphatase_core_sf"/>
</dbReference>
<keyword evidence="5" id="KW-1185">Reference proteome</keyword>
<dbReference type="Pfam" id="PF00884">
    <property type="entry name" value="Sulfatase"/>
    <property type="match status" value="1"/>
</dbReference>
<dbReference type="OMA" id="WERANIA"/>
<accession>A0A1Q9CCT2</accession>
<protein>
    <submittedName>
        <fullName evidence="4">Arylsulfatase K</fullName>
    </submittedName>
</protein>
<dbReference type="OrthoDB" id="1886626at2759"/>
<evidence type="ECO:0000256" key="2">
    <source>
        <dbReference type="SAM" id="SignalP"/>
    </source>
</evidence>
<dbReference type="Gene3D" id="3.40.720.10">
    <property type="entry name" value="Alkaline Phosphatase, subunit A"/>
    <property type="match status" value="1"/>
</dbReference>
<sequence>MASWLRRLLLVCAWISTANGAWKRRSKPHILFLMVDEMDGRLLDAESPQVKLPLKHLTALAKRGAQFANTYSSSPLCVPARASMLTGRSVSQIRVWDNFLGIARVNGSRTNVDQRCVDAFSLEDCRTFAAKQNTTGTFIDVLRDHGYNITMWGKVHAGAGLDQLGNYDVDAFKGVSQVGQAARAWTRATGVVRKSQNPTKWLHRPTDLRAPAPGHHDYDTAEMCSQLLQAGLFRSTTPQFLYCSFTIPHPPYQTNSTYFFAVPPLGDLAVPKYVSEKEMHPADVYAAKAKGTWGLDEVRPALIENFRRIYFAMCVETDKLLGQILSALRKSGSDKDAYVVMLSDHGDHALENRQWQKSSMLEGSVRVPFILAGPGVRPRRIHQVASLHDIYPTILDIAGIPPREKHLIGESLLPAAQGHGRKKFHVVAEYHDSYSRTGMYMVRQGDLKYIYHAPLLSGEQWPPQLFNLSVDPWERANIAKDHPKMVQHLQGILRSEIDINAADAAKKAYDKDMFLKYVYSKKSGPAGCFAAMELAHPGFDAYDAHTVEQWLGQRCCQVKPGRRQRGAKYHTLECPNGESPSAASEAGDTV</sequence>
<keyword evidence="2" id="KW-0732">Signal</keyword>
<dbReference type="PANTHER" id="PTHR46615">
    <property type="entry name" value="ARYLSULFATASE K"/>
    <property type="match status" value="1"/>
</dbReference>
<comment type="caution">
    <text evidence="4">The sequence shown here is derived from an EMBL/GenBank/DDBJ whole genome shotgun (WGS) entry which is preliminary data.</text>
</comment>
<feature type="signal peptide" evidence="2">
    <location>
        <begin position="1"/>
        <end position="20"/>
    </location>
</feature>
<evidence type="ECO:0000256" key="1">
    <source>
        <dbReference type="SAM" id="MobiDB-lite"/>
    </source>
</evidence>
<dbReference type="SUPFAM" id="SSF53649">
    <property type="entry name" value="Alkaline phosphatase-like"/>
    <property type="match status" value="1"/>
</dbReference>
<dbReference type="Proteomes" id="UP000186817">
    <property type="component" value="Unassembled WGS sequence"/>
</dbReference>
<feature type="region of interest" description="Disordered" evidence="1">
    <location>
        <begin position="571"/>
        <end position="590"/>
    </location>
</feature>
<dbReference type="EMBL" id="LSRX01001362">
    <property type="protein sequence ID" value="OLP80647.1"/>
    <property type="molecule type" value="Genomic_DNA"/>
</dbReference>
<dbReference type="InterPro" id="IPR000917">
    <property type="entry name" value="Sulfatase_N"/>
</dbReference>
<dbReference type="PANTHER" id="PTHR46615:SF1">
    <property type="entry name" value="ARYLSULFATASE K"/>
    <property type="match status" value="1"/>
</dbReference>
<organism evidence="4 5">
    <name type="scientific">Symbiodinium microadriaticum</name>
    <name type="common">Dinoflagellate</name>
    <name type="synonym">Zooxanthella microadriatica</name>
    <dbReference type="NCBI Taxonomy" id="2951"/>
    <lineage>
        <taxon>Eukaryota</taxon>
        <taxon>Sar</taxon>
        <taxon>Alveolata</taxon>
        <taxon>Dinophyceae</taxon>
        <taxon>Suessiales</taxon>
        <taxon>Symbiodiniaceae</taxon>
        <taxon>Symbiodinium</taxon>
    </lineage>
</organism>
<reference evidence="4 5" key="1">
    <citation type="submission" date="2016-02" db="EMBL/GenBank/DDBJ databases">
        <title>Genome analysis of coral dinoflagellate symbionts highlights evolutionary adaptations to a symbiotic lifestyle.</title>
        <authorList>
            <person name="Aranda M."/>
            <person name="Li Y."/>
            <person name="Liew Y.J."/>
            <person name="Baumgarten S."/>
            <person name="Simakov O."/>
            <person name="Wilson M."/>
            <person name="Piel J."/>
            <person name="Ashoor H."/>
            <person name="Bougouffa S."/>
            <person name="Bajic V.B."/>
            <person name="Ryu T."/>
            <person name="Ravasi T."/>
            <person name="Bayer T."/>
            <person name="Micklem G."/>
            <person name="Kim H."/>
            <person name="Bhak J."/>
            <person name="Lajeunesse T.C."/>
            <person name="Voolstra C.R."/>
        </authorList>
    </citation>
    <scope>NUCLEOTIDE SEQUENCE [LARGE SCALE GENOMIC DNA]</scope>
    <source>
        <strain evidence="4 5">CCMP2467</strain>
    </source>
</reference>
<proteinExistence type="predicted"/>
<gene>
    <name evidence="4" type="primary">arsk</name>
    <name evidence="4" type="ORF">AK812_SmicGene38922</name>
</gene>
<dbReference type="AlphaFoldDB" id="A0A1Q9CCT2"/>
<feature type="domain" description="Sulfatase N-terminal" evidence="3">
    <location>
        <begin position="28"/>
        <end position="400"/>
    </location>
</feature>
<evidence type="ECO:0000313" key="5">
    <source>
        <dbReference type="Proteomes" id="UP000186817"/>
    </source>
</evidence>
<evidence type="ECO:0000259" key="3">
    <source>
        <dbReference type="Pfam" id="PF00884"/>
    </source>
</evidence>
<evidence type="ECO:0000313" key="4">
    <source>
        <dbReference type="EMBL" id="OLP80647.1"/>
    </source>
</evidence>
<name>A0A1Q9CCT2_SYMMI</name>